<keyword evidence="3" id="KW-1133">Transmembrane helix</keyword>
<evidence type="ECO:0000313" key="6">
    <source>
        <dbReference type="Proteomes" id="UP000886595"/>
    </source>
</evidence>
<dbReference type="AlphaFoldDB" id="A0A8X7U0P2"/>
<dbReference type="SUPFAM" id="SSF49354">
    <property type="entry name" value="PapD-like"/>
    <property type="match status" value="1"/>
</dbReference>
<evidence type="ECO:0000256" key="3">
    <source>
        <dbReference type="SAM" id="Phobius"/>
    </source>
</evidence>
<comment type="similarity">
    <text evidence="1">Belongs to the VAMP-associated protein (VAP) (TC 9.B.17) family.</text>
</comment>
<keyword evidence="6" id="KW-1185">Reference proteome</keyword>
<dbReference type="GO" id="GO:0061817">
    <property type="term" value="P:endoplasmic reticulum-plasma membrane tethering"/>
    <property type="evidence" value="ECO:0007669"/>
    <property type="project" value="TreeGrafter"/>
</dbReference>
<name>A0A8X7U0P2_BRACI</name>
<dbReference type="GO" id="GO:0090158">
    <property type="term" value="P:endoplasmic reticulum membrane organization"/>
    <property type="evidence" value="ECO:0007669"/>
    <property type="project" value="TreeGrafter"/>
</dbReference>
<keyword evidence="3" id="KW-0812">Transmembrane</keyword>
<sequence>MNMPLLDIQPRTLKFPVDLKKQTTCMVQLTNTTDRFVAFKVKTTSPKKYCVRPNVGVVAPNSSCEFSVIMQAFKEPPPDLACKDKFLIQSTAVPADTTDEDITASMFSKAAGKHIEENKLRVALVMPSDSPELSPVKGTLKQQAVFEDSTLLPPQYESEIVKEPRMVGHDELKASYGAKDLVQPKQGVTDFMEDLNPANDLKQTHNSDTLTNMAMEFPGDQGFTNGMTSANGVTYLDEPKMPREREVVQLEKRDGQKIKTSDEYKLVKDIEEMKLKVKALESKLQQADSTISKLMEERSIGSQHRESLQQELAEMRTKKIVKEKHIGFPLLFVCVVAFINIVIGYSLRT</sequence>
<comment type="caution">
    <text evidence="5">The sequence shown here is derived from an EMBL/GenBank/DDBJ whole genome shotgun (WGS) entry which is preliminary data.</text>
</comment>
<reference evidence="5 6" key="1">
    <citation type="submission" date="2020-02" db="EMBL/GenBank/DDBJ databases">
        <authorList>
            <person name="Ma Q."/>
            <person name="Huang Y."/>
            <person name="Song X."/>
            <person name="Pei D."/>
        </authorList>
    </citation>
    <scope>NUCLEOTIDE SEQUENCE [LARGE SCALE GENOMIC DNA]</scope>
    <source>
        <strain evidence="5">Sxm20200214</strain>
        <tissue evidence="5">Leaf</tissue>
    </source>
</reference>
<dbReference type="FunFam" id="2.60.40.10:FF:000813">
    <property type="entry name" value="Vesicle-associated protein 1-1"/>
    <property type="match status" value="1"/>
</dbReference>
<evidence type="ECO:0000259" key="4">
    <source>
        <dbReference type="PROSITE" id="PS50202"/>
    </source>
</evidence>
<dbReference type="PANTHER" id="PTHR10809:SF125">
    <property type="entry name" value="MSP DOMAIN-CONTAINING PROTEIN"/>
    <property type="match status" value="1"/>
</dbReference>
<evidence type="ECO:0000256" key="1">
    <source>
        <dbReference type="ARBA" id="ARBA00008932"/>
    </source>
</evidence>
<protein>
    <recommendedName>
        <fullName evidence="4">MSP domain-containing protein</fullName>
    </recommendedName>
</protein>
<evidence type="ECO:0000313" key="5">
    <source>
        <dbReference type="EMBL" id="KAG2260101.1"/>
    </source>
</evidence>
<gene>
    <name evidence="5" type="ORF">Bca52824_079395</name>
</gene>
<dbReference type="Gene3D" id="2.60.40.10">
    <property type="entry name" value="Immunoglobulins"/>
    <property type="match status" value="1"/>
</dbReference>
<proteinExistence type="inferred from homology"/>
<dbReference type="Pfam" id="PF00635">
    <property type="entry name" value="Motile_Sperm"/>
    <property type="match status" value="1"/>
</dbReference>
<accession>A0A8X7U0P2</accession>
<dbReference type="PROSITE" id="PS50202">
    <property type="entry name" value="MSP"/>
    <property type="match status" value="1"/>
</dbReference>
<dbReference type="InterPro" id="IPR008962">
    <property type="entry name" value="PapD-like_sf"/>
</dbReference>
<dbReference type="InterPro" id="IPR016763">
    <property type="entry name" value="VAP"/>
</dbReference>
<keyword evidence="2" id="KW-0175">Coiled coil</keyword>
<dbReference type="InterPro" id="IPR000535">
    <property type="entry name" value="MSP_dom"/>
</dbReference>
<dbReference type="Proteomes" id="UP000886595">
    <property type="component" value="Unassembled WGS sequence"/>
</dbReference>
<evidence type="ECO:0000256" key="2">
    <source>
        <dbReference type="SAM" id="Coils"/>
    </source>
</evidence>
<dbReference type="InterPro" id="IPR013783">
    <property type="entry name" value="Ig-like_fold"/>
</dbReference>
<dbReference type="OrthoDB" id="264603at2759"/>
<dbReference type="GO" id="GO:0005789">
    <property type="term" value="C:endoplasmic reticulum membrane"/>
    <property type="evidence" value="ECO:0007669"/>
    <property type="project" value="InterPro"/>
</dbReference>
<feature type="domain" description="MSP" evidence="4">
    <location>
        <begin position="5"/>
        <end position="125"/>
    </location>
</feature>
<dbReference type="PIRSF" id="PIRSF019693">
    <property type="entry name" value="VAMP-associated"/>
    <property type="match status" value="1"/>
</dbReference>
<keyword evidence="3" id="KW-0472">Membrane</keyword>
<dbReference type="PANTHER" id="PTHR10809">
    <property type="entry name" value="VESICLE-ASSOCIATED MEMBRANE PROTEIN-ASSOCIATED PROTEIN"/>
    <property type="match status" value="1"/>
</dbReference>
<feature type="transmembrane region" description="Helical" evidence="3">
    <location>
        <begin position="326"/>
        <end position="347"/>
    </location>
</feature>
<dbReference type="GO" id="GO:0005886">
    <property type="term" value="C:plasma membrane"/>
    <property type="evidence" value="ECO:0007669"/>
    <property type="project" value="TreeGrafter"/>
</dbReference>
<dbReference type="EMBL" id="JAAMPC010000015">
    <property type="protein sequence ID" value="KAG2260101.1"/>
    <property type="molecule type" value="Genomic_DNA"/>
</dbReference>
<feature type="coiled-coil region" evidence="2">
    <location>
        <begin position="270"/>
        <end position="297"/>
    </location>
</feature>
<organism evidence="5 6">
    <name type="scientific">Brassica carinata</name>
    <name type="common">Ethiopian mustard</name>
    <name type="synonym">Abyssinian cabbage</name>
    <dbReference type="NCBI Taxonomy" id="52824"/>
    <lineage>
        <taxon>Eukaryota</taxon>
        <taxon>Viridiplantae</taxon>
        <taxon>Streptophyta</taxon>
        <taxon>Embryophyta</taxon>
        <taxon>Tracheophyta</taxon>
        <taxon>Spermatophyta</taxon>
        <taxon>Magnoliopsida</taxon>
        <taxon>eudicotyledons</taxon>
        <taxon>Gunneridae</taxon>
        <taxon>Pentapetalae</taxon>
        <taxon>rosids</taxon>
        <taxon>malvids</taxon>
        <taxon>Brassicales</taxon>
        <taxon>Brassicaceae</taxon>
        <taxon>Brassiceae</taxon>
        <taxon>Brassica</taxon>
    </lineage>
</organism>